<name>A0A4P6FET6_9MICO</name>
<evidence type="ECO:0000313" key="2">
    <source>
        <dbReference type="EMBL" id="QAY74444.1"/>
    </source>
</evidence>
<organism evidence="2 3">
    <name type="scientific">Agromyces protaetiae</name>
    <dbReference type="NCBI Taxonomy" id="2509455"/>
    <lineage>
        <taxon>Bacteria</taxon>
        <taxon>Bacillati</taxon>
        <taxon>Actinomycetota</taxon>
        <taxon>Actinomycetes</taxon>
        <taxon>Micrococcales</taxon>
        <taxon>Microbacteriaceae</taxon>
        <taxon>Agromyces</taxon>
    </lineage>
</organism>
<dbReference type="RefSeq" id="WP_129191989.1">
    <property type="nucleotide sequence ID" value="NZ_CP035491.1"/>
</dbReference>
<dbReference type="PROSITE" id="PS00202">
    <property type="entry name" value="RUBREDOXIN"/>
    <property type="match status" value="1"/>
</dbReference>
<protein>
    <recommendedName>
        <fullName evidence="4">4'-phosphopantetheinyl transferase superfamily protein</fullName>
    </recommendedName>
</protein>
<dbReference type="EMBL" id="CP035491">
    <property type="protein sequence ID" value="QAY74444.1"/>
    <property type="molecule type" value="Genomic_DNA"/>
</dbReference>
<keyword evidence="3" id="KW-1185">Reference proteome</keyword>
<evidence type="ECO:0000313" key="3">
    <source>
        <dbReference type="Proteomes" id="UP000291259"/>
    </source>
</evidence>
<dbReference type="AlphaFoldDB" id="A0A4P6FET6"/>
<dbReference type="InterPro" id="IPR018527">
    <property type="entry name" value="Rubredoxin_Fe_BS"/>
</dbReference>
<evidence type="ECO:0008006" key="4">
    <source>
        <dbReference type="Google" id="ProtNLM"/>
    </source>
</evidence>
<dbReference type="KEGG" id="agf:ET445_15020"/>
<gene>
    <name evidence="2" type="ORF">ET445_15020</name>
</gene>
<evidence type="ECO:0000256" key="1">
    <source>
        <dbReference type="ARBA" id="ARBA00022723"/>
    </source>
</evidence>
<dbReference type="InterPro" id="IPR037143">
    <property type="entry name" value="4-PPantetheinyl_Trfase_dom_sf"/>
</dbReference>
<keyword evidence="1" id="KW-0479">Metal-binding</keyword>
<reference evidence="2 3" key="1">
    <citation type="submission" date="2019-01" db="EMBL/GenBank/DDBJ databases">
        <title>Genome sequencing of strain FW100M-8.</title>
        <authorList>
            <person name="Heo J."/>
            <person name="Kim S.-J."/>
            <person name="Kim J.-S."/>
            <person name="Hong S.-B."/>
            <person name="Kwon S.-W."/>
        </authorList>
    </citation>
    <scope>NUCLEOTIDE SEQUENCE [LARGE SCALE GENOMIC DNA]</scope>
    <source>
        <strain evidence="2 3">FW100M-8</strain>
    </source>
</reference>
<dbReference type="GO" id="GO:0000287">
    <property type="term" value="F:magnesium ion binding"/>
    <property type="evidence" value="ECO:0007669"/>
    <property type="project" value="InterPro"/>
</dbReference>
<sequence>MEDAAGEATWVLEAHGLTLVRVPTRRQPSTDHTLRQLIARVATVPTDDVELSWRCPECGARHGTPTVEYPVRGSGAPWYADAVSAAGVVYAGAGSKHPFALAMTVEPLVAQVVDEVSFHANEIAWLATLDDAERSAQRTAVWARKAALARALRHRTFLEPARIELTPADDRGIARLARSVPEFGTSWSKIELHDLPSADGFAVAVAVLPSAR</sequence>
<proteinExistence type="predicted"/>
<dbReference type="Proteomes" id="UP000291259">
    <property type="component" value="Chromosome"/>
</dbReference>
<dbReference type="GO" id="GO:0008897">
    <property type="term" value="F:holo-[acyl-carrier-protein] synthase activity"/>
    <property type="evidence" value="ECO:0007669"/>
    <property type="project" value="InterPro"/>
</dbReference>
<dbReference type="OrthoDB" id="190168at2"/>
<dbReference type="SUPFAM" id="SSF56214">
    <property type="entry name" value="4'-phosphopantetheinyl transferase"/>
    <property type="match status" value="1"/>
</dbReference>
<accession>A0A4P6FET6</accession>